<comment type="caution">
    <text evidence="1">The sequence shown here is derived from an EMBL/GenBank/DDBJ whole genome shotgun (WGS) entry which is preliminary data.</text>
</comment>
<dbReference type="Proteomes" id="UP001179952">
    <property type="component" value="Unassembled WGS sequence"/>
</dbReference>
<dbReference type="AlphaFoldDB" id="A0AAV9BVP2"/>
<evidence type="ECO:0000313" key="2">
    <source>
        <dbReference type="Proteomes" id="UP001179952"/>
    </source>
</evidence>
<dbReference type="InterPro" id="IPR008511">
    <property type="entry name" value="ROH1-like"/>
</dbReference>
<proteinExistence type="predicted"/>
<dbReference type="Pfam" id="PF05633">
    <property type="entry name" value="ROH1-like"/>
    <property type="match status" value="1"/>
</dbReference>
<keyword evidence="2" id="KW-1185">Reference proteome</keyword>
<dbReference type="EMBL" id="JAUJYN010000001">
    <property type="protein sequence ID" value="KAK1280103.1"/>
    <property type="molecule type" value="Genomic_DNA"/>
</dbReference>
<reference evidence="1" key="1">
    <citation type="journal article" date="2023" name="Nat. Commun.">
        <title>Diploid and tetraploid genomes of Acorus and the evolution of monocots.</title>
        <authorList>
            <person name="Ma L."/>
            <person name="Liu K.W."/>
            <person name="Li Z."/>
            <person name="Hsiao Y.Y."/>
            <person name="Qi Y."/>
            <person name="Fu T."/>
            <person name="Tang G.D."/>
            <person name="Zhang D."/>
            <person name="Sun W.H."/>
            <person name="Liu D.K."/>
            <person name="Li Y."/>
            <person name="Chen G.Z."/>
            <person name="Liu X.D."/>
            <person name="Liao X.Y."/>
            <person name="Jiang Y.T."/>
            <person name="Yu X."/>
            <person name="Hao Y."/>
            <person name="Huang J."/>
            <person name="Zhao X.W."/>
            <person name="Ke S."/>
            <person name="Chen Y.Y."/>
            <person name="Wu W.L."/>
            <person name="Hsu J.L."/>
            <person name="Lin Y.F."/>
            <person name="Huang M.D."/>
            <person name="Li C.Y."/>
            <person name="Huang L."/>
            <person name="Wang Z.W."/>
            <person name="Zhao X."/>
            <person name="Zhong W.Y."/>
            <person name="Peng D.H."/>
            <person name="Ahmad S."/>
            <person name="Lan S."/>
            <person name="Zhang J.S."/>
            <person name="Tsai W.C."/>
            <person name="Van de Peer Y."/>
            <person name="Liu Z.J."/>
        </authorList>
    </citation>
    <scope>NUCLEOTIDE SEQUENCE</scope>
    <source>
        <strain evidence="1">SCP</strain>
    </source>
</reference>
<accession>A0AAV9BVP2</accession>
<evidence type="ECO:0000313" key="1">
    <source>
        <dbReference type="EMBL" id="KAK1280103.1"/>
    </source>
</evidence>
<protein>
    <submittedName>
        <fullName evidence="1">Uncharacterized protein</fullName>
    </submittedName>
</protein>
<name>A0AAV9BVP2_ACOGR</name>
<gene>
    <name evidence="1" type="ORF">QJS04_geneDACA023191</name>
</gene>
<organism evidence="1 2">
    <name type="scientific">Acorus gramineus</name>
    <name type="common">Dwarf sweet flag</name>
    <dbReference type="NCBI Taxonomy" id="55184"/>
    <lineage>
        <taxon>Eukaryota</taxon>
        <taxon>Viridiplantae</taxon>
        <taxon>Streptophyta</taxon>
        <taxon>Embryophyta</taxon>
        <taxon>Tracheophyta</taxon>
        <taxon>Spermatophyta</taxon>
        <taxon>Magnoliopsida</taxon>
        <taxon>Liliopsida</taxon>
        <taxon>Acoraceae</taxon>
        <taxon>Acorus</taxon>
    </lineage>
</organism>
<reference evidence="1" key="2">
    <citation type="submission" date="2023-06" db="EMBL/GenBank/DDBJ databases">
        <authorList>
            <person name="Ma L."/>
            <person name="Liu K.-W."/>
            <person name="Li Z."/>
            <person name="Hsiao Y.-Y."/>
            <person name="Qi Y."/>
            <person name="Fu T."/>
            <person name="Tang G."/>
            <person name="Zhang D."/>
            <person name="Sun W.-H."/>
            <person name="Liu D.-K."/>
            <person name="Li Y."/>
            <person name="Chen G.-Z."/>
            <person name="Liu X.-D."/>
            <person name="Liao X.-Y."/>
            <person name="Jiang Y.-T."/>
            <person name="Yu X."/>
            <person name="Hao Y."/>
            <person name="Huang J."/>
            <person name="Zhao X.-W."/>
            <person name="Ke S."/>
            <person name="Chen Y.-Y."/>
            <person name="Wu W.-L."/>
            <person name="Hsu J.-L."/>
            <person name="Lin Y.-F."/>
            <person name="Huang M.-D."/>
            <person name="Li C.-Y."/>
            <person name="Huang L."/>
            <person name="Wang Z.-W."/>
            <person name="Zhao X."/>
            <person name="Zhong W.-Y."/>
            <person name="Peng D.-H."/>
            <person name="Ahmad S."/>
            <person name="Lan S."/>
            <person name="Zhang J.-S."/>
            <person name="Tsai W.-C."/>
            <person name="Van De Peer Y."/>
            <person name="Liu Z.-J."/>
        </authorList>
    </citation>
    <scope>NUCLEOTIDE SEQUENCE</scope>
    <source>
        <strain evidence="1">SCP</strain>
        <tissue evidence="1">Leaves</tissue>
    </source>
</reference>
<sequence>MPTMVAQVISWQRHLDIIISALSGPRSLGEGQFRCDKKALVELTLGMLDEKNSAHGGVEVANAVEEL</sequence>